<evidence type="ECO:0000256" key="1">
    <source>
        <dbReference type="SAM" id="MobiDB-lite"/>
    </source>
</evidence>
<dbReference type="EMBL" id="JARZHI010000025">
    <property type="protein sequence ID" value="MDI1432974.1"/>
    <property type="molecule type" value="Genomic_DNA"/>
</dbReference>
<evidence type="ECO:0000313" key="5">
    <source>
        <dbReference type="Proteomes" id="UP001160301"/>
    </source>
</evidence>
<evidence type="ECO:0000313" key="4">
    <source>
        <dbReference type="EMBL" id="MDI1432974.1"/>
    </source>
</evidence>
<proteinExistence type="predicted"/>
<dbReference type="InterPro" id="IPR016187">
    <property type="entry name" value="CTDL_fold"/>
</dbReference>
<comment type="caution">
    <text evidence="4">The sequence shown here is derived from an EMBL/GenBank/DDBJ whole genome shotgun (WGS) entry which is preliminary data.</text>
</comment>
<keyword evidence="2" id="KW-0732">Signal</keyword>
<dbReference type="Gene3D" id="3.90.1580.10">
    <property type="entry name" value="paralog of FGE (formylglycine-generating enzyme)"/>
    <property type="match status" value="1"/>
</dbReference>
<gene>
    <name evidence="4" type="ORF">QHF89_26000</name>
</gene>
<organism evidence="4 5">
    <name type="scientific">Polyangium sorediatum</name>
    <dbReference type="NCBI Taxonomy" id="889274"/>
    <lineage>
        <taxon>Bacteria</taxon>
        <taxon>Pseudomonadati</taxon>
        <taxon>Myxococcota</taxon>
        <taxon>Polyangia</taxon>
        <taxon>Polyangiales</taxon>
        <taxon>Polyangiaceae</taxon>
        <taxon>Polyangium</taxon>
    </lineage>
</organism>
<dbReference type="Proteomes" id="UP001160301">
    <property type="component" value="Unassembled WGS sequence"/>
</dbReference>
<feature type="region of interest" description="Disordered" evidence="1">
    <location>
        <begin position="19"/>
        <end position="78"/>
    </location>
</feature>
<feature type="signal peptide" evidence="2">
    <location>
        <begin position="1"/>
        <end position="24"/>
    </location>
</feature>
<dbReference type="SUPFAM" id="SSF56436">
    <property type="entry name" value="C-type lectin-like"/>
    <property type="match status" value="1"/>
</dbReference>
<dbReference type="Pfam" id="PF03781">
    <property type="entry name" value="FGE-sulfatase"/>
    <property type="match status" value="1"/>
</dbReference>
<feature type="domain" description="Sulfatase-modifying factor enzyme-like" evidence="3">
    <location>
        <begin position="83"/>
        <end position="335"/>
    </location>
</feature>
<dbReference type="InterPro" id="IPR042095">
    <property type="entry name" value="SUMF_sf"/>
</dbReference>
<feature type="compositionally biased region" description="Pro residues" evidence="1">
    <location>
        <begin position="32"/>
        <end position="73"/>
    </location>
</feature>
<dbReference type="InterPro" id="IPR005532">
    <property type="entry name" value="SUMF_dom"/>
</dbReference>
<dbReference type="PANTHER" id="PTHR23150:SF19">
    <property type="entry name" value="FORMYLGLYCINE-GENERATING ENZYME"/>
    <property type="match status" value="1"/>
</dbReference>
<dbReference type="PROSITE" id="PS51257">
    <property type="entry name" value="PROKAR_LIPOPROTEIN"/>
    <property type="match status" value="1"/>
</dbReference>
<name>A0ABT6NXA0_9BACT</name>
<dbReference type="RefSeq" id="WP_136970131.1">
    <property type="nucleotide sequence ID" value="NZ_JARZHI010000025.1"/>
</dbReference>
<feature type="region of interest" description="Disordered" evidence="1">
    <location>
        <begin position="139"/>
        <end position="164"/>
    </location>
</feature>
<dbReference type="InterPro" id="IPR051043">
    <property type="entry name" value="Sulfatase_Mod_Factor_Kinase"/>
</dbReference>
<keyword evidence="5" id="KW-1185">Reference proteome</keyword>
<evidence type="ECO:0000256" key="2">
    <source>
        <dbReference type="SAM" id="SignalP"/>
    </source>
</evidence>
<reference evidence="4 5" key="1">
    <citation type="submission" date="2023-04" db="EMBL/GenBank/DDBJ databases">
        <title>The genome sequence of Polyangium sorediatum DSM14670.</title>
        <authorList>
            <person name="Zhang X."/>
        </authorList>
    </citation>
    <scope>NUCLEOTIDE SEQUENCE [LARGE SCALE GENOMIC DNA]</scope>
    <source>
        <strain evidence="4 5">DSM 14670</strain>
    </source>
</reference>
<protein>
    <submittedName>
        <fullName evidence="4">SUMF1/EgtB/PvdO family nonheme iron enzyme</fullName>
    </submittedName>
</protein>
<feature type="chain" id="PRO_5046862898" evidence="2">
    <location>
        <begin position="25"/>
        <end position="339"/>
    </location>
</feature>
<evidence type="ECO:0000259" key="3">
    <source>
        <dbReference type="Pfam" id="PF03781"/>
    </source>
</evidence>
<dbReference type="PANTHER" id="PTHR23150">
    <property type="entry name" value="SULFATASE MODIFYING FACTOR 1, 2"/>
    <property type="match status" value="1"/>
</dbReference>
<sequence length="339" mass="36355">MIRSLRRPLLLGALLLTTACSSRGPTPEVGPSAPPPEPLPVVPNPPTIAAPPPLEPKKPASPAPVEPSPPPAPSETSALPARVDGMILVPAGPFTMGADTGGEADEWPAHTVTLPAYYLDEFEVTNGAYARCIEAKLCPPPEPSNADRNGVGPDKRFRGPKQPVSSVSWDSARAYCAFVDKRLPREAELEKAARGESGRLYPWGHSPPGPERAVFAVSVTADVGTHPAGRGPYGHHDLAGNVWEWAEDVYDPFAYKRAGASEGRGGSCEETLEAYAELRRTRQQGFTGSNKIPTECERVLRGGGFNYHATGLRSTNRVHHPARYRMVMSGFRCARDAKG</sequence>
<accession>A0ABT6NXA0</accession>